<sequence>MTRTNGTNGNVEFGSGDEVLPLASVLPRVLVVSRRTVRKNKFVDFVGEYHLDLVVSYGAVPVIVPRVSGLHSLLDSFEPIHGVLLCEGEDIDPSLYESDLSHLSPEEIAKIKKAHSSDTQIDKDKDSIELQLARRCLERNIPYLGICRGSQVLNVACGGSLYQDVETELSSKNGVEVHHINYDNYDGHRHPVNVIEGTPLHEWFAESLKKSSTGSELFVNSYHHQGVKRLATRFQPMAHAPDGLIEAFYDPAVCDPEEGKFIVGLQFHPERMRHEHDIPIESQTSEELMQESIFDYPECPRIYQEFVKAVVAYQKKLLSTGKEKINRKFDAAVMERQRMQIVRSFSLAKIIYEEEHLRSPHSVHGGQHALAALRHGAVPNQSEQELELGARFLQALSCALAMCLEVIRLSILASIWLMGYMLLKKLPCIRLQSNTALNSKQVKFLHEMGATVRNSSLFLEKMQLNERKEAEARKMMEGMQEQELQEFIDFYKMMVDAASTVLQQKRSFKRNF</sequence>
<dbReference type="AlphaFoldDB" id="A0A176VFL1"/>
<name>A0A176VFL1_MARPO</name>
<dbReference type="SUPFAM" id="SSF52317">
    <property type="entry name" value="Class I glutamine amidotransferase-like"/>
    <property type="match status" value="1"/>
</dbReference>
<accession>A0A176VFL1</accession>
<gene>
    <name evidence="1" type="ORF">AXG93_1923s1420</name>
</gene>
<evidence type="ECO:0000313" key="1">
    <source>
        <dbReference type="EMBL" id="OAE18586.1"/>
    </source>
</evidence>
<dbReference type="CDD" id="cd01745">
    <property type="entry name" value="GATase1_2"/>
    <property type="match status" value="1"/>
</dbReference>
<keyword evidence="2" id="KW-1185">Reference proteome</keyword>
<dbReference type="GO" id="GO:0005829">
    <property type="term" value="C:cytosol"/>
    <property type="evidence" value="ECO:0007669"/>
    <property type="project" value="TreeGrafter"/>
</dbReference>
<comment type="caution">
    <text evidence="1">The sequence shown here is derived from an EMBL/GenBank/DDBJ whole genome shotgun (WGS) entry which is preliminary data.</text>
</comment>
<dbReference type="PANTHER" id="PTHR43235">
    <property type="entry name" value="GLUTAMINE AMIDOTRANSFERASE PB2B2.05-RELATED"/>
    <property type="match status" value="1"/>
</dbReference>
<protein>
    <submittedName>
        <fullName evidence="1">Uncharacterized protein</fullName>
    </submittedName>
</protein>
<dbReference type="GO" id="GO:0016811">
    <property type="term" value="F:hydrolase activity, acting on carbon-nitrogen (but not peptide) bonds, in linear amides"/>
    <property type="evidence" value="ECO:0007669"/>
    <property type="project" value="InterPro"/>
</dbReference>
<organism evidence="1 2">
    <name type="scientific">Marchantia polymorpha subsp. ruderalis</name>
    <dbReference type="NCBI Taxonomy" id="1480154"/>
    <lineage>
        <taxon>Eukaryota</taxon>
        <taxon>Viridiplantae</taxon>
        <taxon>Streptophyta</taxon>
        <taxon>Embryophyta</taxon>
        <taxon>Marchantiophyta</taxon>
        <taxon>Marchantiopsida</taxon>
        <taxon>Marchantiidae</taxon>
        <taxon>Marchantiales</taxon>
        <taxon>Marchantiaceae</taxon>
        <taxon>Marchantia</taxon>
    </lineage>
</organism>
<dbReference type="PROSITE" id="PS51273">
    <property type="entry name" value="GATASE_TYPE_1"/>
    <property type="match status" value="1"/>
</dbReference>
<dbReference type="InterPro" id="IPR044668">
    <property type="entry name" value="PuuD-like"/>
</dbReference>
<dbReference type="Pfam" id="PF07722">
    <property type="entry name" value="Peptidase_C26"/>
    <property type="match status" value="1"/>
</dbReference>
<dbReference type="EMBL" id="LVLJ01004028">
    <property type="protein sequence ID" value="OAE18586.1"/>
    <property type="molecule type" value="Genomic_DNA"/>
</dbReference>
<dbReference type="PANTHER" id="PTHR43235:SF1">
    <property type="entry name" value="GLUTAMINE AMIDOTRANSFERASE PB2B2.05-RELATED"/>
    <property type="match status" value="1"/>
</dbReference>
<dbReference type="Proteomes" id="UP000077202">
    <property type="component" value="Unassembled WGS sequence"/>
</dbReference>
<dbReference type="InterPro" id="IPR011697">
    <property type="entry name" value="Peptidase_C26"/>
</dbReference>
<dbReference type="Gene3D" id="3.40.50.880">
    <property type="match status" value="1"/>
</dbReference>
<dbReference type="InterPro" id="IPR029062">
    <property type="entry name" value="Class_I_gatase-like"/>
</dbReference>
<evidence type="ECO:0000313" key="2">
    <source>
        <dbReference type="Proteomes" id="UP000077202"/>
    </source>
</evidence>
<reference evidence="1" key="1">
    <citation type="submission" date="2016-03" db="EMBL/GenBank/DDBJ databases">
        <title>Mechanisms controlling the formation of the plant cell surface in tip-growing cells are functionally conserved among land plants.</title>
        <authorList>
            <person name="Honkanen S."/>
            <person name="Jones V.A."/>
            <person name="Morieri G."/>
            <person name="Champion C."/>
            <person name="Hetherington A.J."/>
            <person name="Kelly S."/>
            <person name="Saint-Marcoux D."/>
            <person name="Proust H."/>
            <person name="Prescott H."/>
            <person name="Dolan L."/>
        </authorList>
    </citation>
    <scope>NUCLEOTIDE SEQUENCE [LARGE SCALE GENOMIC DNA]</scope>
    <source>
        <tissue evidence="1">Whole gametophyte</tissue>
    </source>
</reference>
<proteinExistence type="predicted"/>